<dbReference type="Pfam" id="PF13966">
    <property type="entry name" value="zf-RVT"/>
    <property type="match status" value="1"/>
</dbReference>
<dbReference type="InterPro" id="IPR036397">
    <property type="entry name" value="RNaseH_sf"/>
</dbReference>
<dbReference type="SUPFAM" id="SSF56219">
    <property type="entry name" value="DNase I-like"/>
    <property type="match status" value="1"/>
</dbReference>
<dbReference type="AlphaFoldDB" id="A0ABD3RJI9"/>
<dbReference type="Gene3D" id="3.30.420.10">
    <property type="entry name" value="Ribonuclease H-like superfamily/Ribonuclease H"/>
    <property type="match status" value="1"/>
</dbReference>
<dbReference type="PANTHER" id="PTHR33116">
    <property type="entry name" value="REVERSE TRANSCRIPTASE ZINC-BINDING DOMAIN-CONTAINING PROTEIN-RELATED-RELATED"/>
    <property type="match status" value="1"/>
</dbReference>
<dbReference type="EMBL" id="JBJXBP010000008">
    <property type="protein sequence ID" value="KAL3813124.1"/>
    <property type="molecule type" value="Genomic_DNA"/>
</dbReference>
<evidence type="ECO:0000313" key="4">
    <source>
        <dbReference type="Proteomes" id="UP001634393"/>
    </source>
</evidence>
<keyword evidence="1" id="KW-0472">Membrane</keyword>
<dbReference type="InterPro" id="IPR043502">
    <property type="entry name" value="DNA/RNA_pol_sf"/>
</dbReference>
<dbReference type="CDD" id="cd01650">
    <property type="entry name" value="RT_nLTR_like"/>
    <property type="match status" value="1"/>
</dbReference>
<dbReference type="InterPro" id="IPR026960">
    <property type="entry name" value="RVT-Znf"/>
</dbReference>
<organism evidence="3 4">
    <name type="scientific">Penstemon smallii</name>
    <dbReference type="NCBI Taxonomy" id="265156"/>
    <lineage>
        <taxon>Eukaryota</taxon>
        <taxon>Viridiplantae</taxon>
        <taxon>Streptophyta</taxon>
        <taxon>Embryophyta</taxon>
        <taxon>Tracheophyta</taxon>
        <taxon>Spermatophyta</taxon>
        <taxon>Magnoliopsida</taxon>
        <taxon>eudicotyledons</taxon>
        <taxon>Gunneridae</taxon>
        <taxon>Pentapetalae</taxon>
        <taxon>asterids</taxon>
        <taxon>lamiids</taxon>
        <taxon>Lamiales</taxon>
        <taxon>Plantaginaceae</taxon>
        <taxon>Cheloneae</taxon>
        <taxon>Penstemon</taxon>
    </lineage>
</organism>
<sequence>MSTLAWNCRGLGKPEAGRALKDLLRRSKPDFVFLCEIKTHKLDIVSNILSTSSLPNHHFVPPQKFAGGLCLAWTANLNVNITSYDLSHINALILYEPCPDLWQFTGVMFSFASNKSPGPDGLPALFYKNFWSITGNALVLAVQHFFRTGFLLKALNHTLVTLIPKQNKLNQVENFRPISLCNLAYKVISKILANRLKPLLHNIISSNQMAFVEGRNINENSIISQEIMHYLHKRKGKKGFLAIKVDLSKAYDRKFINLIAQCISTCSFSFLISGSPYGFLKPSRGIRQGDPISPYLFIIYSELLSKMLIREETAGHFRGVKIARTSPIISHLLYADDIIVYCRDTMDDVGTIMSVLDKFLMWSGQCINQDKSFVHYSKNVEPEFKHIVDVQVNLKECNHKSKHLGLPFCKPKARVQAFTDVVTKFQQKLSGWKSKNLSQAGRAILIKSVAQAMPTYQMSTFLLPISICDMLDKIARKFWWGENERGNSFYLRCWSSLCLPKACGGLGFRKSVDFNRAHIAKLGWHCANKDNSLWVKLLDAKYLKGASFFDPIQPPKDASWVWSDICKSKELILSNSCFTISVDSSVQTWTQNWIPSLPGFVPTPKCPSSLQPLDFGFVKDLLFPVNIVKEIRKIFISPSHTTQQLIWIPSKSGKFSTKSCYLASQKVRFPQLNSDDIKMFKNLWSARLHNRYKILLWKIIFGILLTKKRLNRFIHVNNIECPLCGDEVENLDHLFLRCPFAKAIWFNSSWSLKVECFANVPVRNWIAMLLDKNANLFPSNEIREFFLIFAALTFDSIWFNTFAIVVACSRIHDVKAKNVIFESDCLIAINAILNQDGDMDWAIREPVDEIRRFWVSWPKWRFQFIARASNCAAHNLASWAAVSKTWEKIPLPSLPLCCFCDGGSPCVDVVPNIYFY</sequence>
<name>A0ABD3RJI9_9LAMI</name>
<accession>A0ABD3RJI9</accession>
<gene>
    <name evidence="3" type="ORF">ACJIZ3_014392</name>
</gene>
<reference evidence="3 4" key="1">
    <citation type="submission" date="2024-12" db="EMBL/GenBank/DDBJ databases">
        <title>The unique morphological basis and parallel evolutionary history of personate flowers in Penstemon.</title>
        <authorList>
            <person name="Depatie T.H."/>
            <person name="Wessinger C.A."/>
        </authorList>
    </citation>
    <scope>NUCLEOTIDE SEQUENCE [LARGE SCALE GENOMIC DNA]</scope>
    <source>
        <strain evidence="3">WTNN_2</strain>
        <tissue evidence="3">Leaf</tissue>
    </source>
</reference>
<dbReference type="PANTHER" id="PTHR33116:SF86">
    <property type="entry name" value="REVERSE TRANSCRIPTASE DOMAIN-CONTAINING PROTEIN"/>
    <property type="match status" value="1"/>
</dbReference>
<evidence type="ECO:0000313" key="3">
    <source>
        <dbReference type="EMBL" id="KAL3813124.1"/>
    </source>
</evidence>
<feature type="domain" description="Reverse transcriptase" evidence="2">
    <location>
        <begin position="144"/>
        <end position="408"/>
    </location>
</feature>
<dbReference type="InterPro" id="IPR000477">
    <property type="entry name" value="RT_dom"/>
</dbReference>
<comment type="caution">
    <text evidence="3">The sequence shown here is derived from an EMBL/GenBank/DDBJ whole genome shotgun (WGS) entry which is preliminary data.</text>
</comment>
<dbReference type="Gene3D" id="3.60.10.10">
    <property type="entry name" value="Endonuclease/exonuclease/phosphatase"/>
    <property type="match status" value="1"/>
</dbReference>
<keyword evidence="1" id="KW-0812">Transmembrane</keyword>
<dbReference type="PROSITE" id="PS50878">
    <property type="entry name" value="RT_POL"/>
    <property type="match status" value="1"/>
</dbReference>
<evidence type="ECO:0000256" key="1">
    <source>
        <dbReference type="SAM" id="Phobius"/>
    </source>
</evidence>
<feature type="transmembrane region" description="Helical" evidence="1">
    <location>
        <begin position="785"/>
        <end position="808"/>
    </location>
</feature>
<dbReference type="Proteomes" id="UP001634393">
    <property type="component" value="Unassembled WGS sequence"/>
</dbReference>
<evidence type="ECO:0000259" key="2">
    <source>
        <dbReference type="PROSITE" id="PS50878"/>
    </source>
</evidence>
<dbReference type="Pfam" id="PF00078">
    <property type="entry name" value="RVT_1"/>
    <property type="match status" value="1"/>
</dbReference>
<keyword evidence="4" id="KW-1185">Reference proteome</keyword>
<protein>
    <recommendedName>
        <fullName evidence="2">Reverse transcriptase domain-containing protein</fullName>
    </recommendedName>
</protein>
<dbReference type="InterPro" id="IPR002156">
    <property type="entry name" value="RNaseH_domain"/>
</dbReference>
<dbReference type="InterPro" id="IPR036691">
    <property type="entry name" value="Endo/exonu/phosph_ase_sf"/>
</dbReference>
<dbReference type="SUPFAM" id="SSF56672">
    <property type="entry name" value="DNA/RNA polymerases"/>
    <property type="match status" value="1"/>
</dbReference>
<dbReference type="Pfam" id="PF13456">
    <property type="entry name" value="RVT_3"/>
    <property type="match status" value="1"/>
</dbReference>
<proteinExistence type="predicted"/>
<keyword evidence="1" id="KW-1133">Transmembrane helix</keyword>